<dbReference type="InterPro" id="IPR002477">
    <property type="entry name" value="Peptidoglycan-bd-like"/>
</dbReference>
<feature type="domain" description="Peptidoglycan binding-like" evidence="5">
    <location>
        <begin position="140"/>
        <end position="190"/>
    </location>
</feature>
<dbReference type="InterPro" id="IPR036365">
    <property type="entry name" value="PGBD-like_sf"/>
</dbReference>
<dbReference type="RefSeq" id="WP_132101369.1">
    <property type="nucleotide sequence ID" value="NZ_SMLB01000002.1"/>
</dbReference>
<keyword evidence="2" id="KW-0175">Coiled coil</keyword>
<evidence type="ECO:0000256" key="3">
    <source>
        <dbReference type="SAM" id="MobiDB-lite"/>
    </source>
</evidence>
<evidence type="ECO:0000256" key="2">
    <source>
        <dbReference type="ARBA" id="ARBA00023054"/>
    </source>
</evidence>
<dbReference type="Gene3D" id="1.10.101.10">
    <property type="entry name" value="PGBD-like superfamily/PGBD"/>
    <property type="match status" value="1"/>
</dbReference>
<keyword evidence="7" id="KW-1185">Reference proteome</keyword>
<evidence type="ECO:0000259" key="5">
    <source>
        <dbReference type="Pfam" id="PF01471"/>
    </source>
</evidence>
<dbReference type="SUPFAM" id="SSF47090">
    <property type="entry name" value="PGBD-like"/>
    <property type="match status" value="1"/>
</dbReference>
<keyword evidence="4" id="KW-0472">Membrane</keyword>
<dbReference type="PROSITE" id="PS51318">
    <property type="entry name" value="TAT"/>
    <property type="match status" value="1"/>
</dbReference>
<evidence type="ECO:0000256" key="4">
    <source>
        <dbReference type="SAM" id="Phobius"/>
    </source>
</evidence>
<protein>
    <submittedName>
        <fullName evidence="6">Efflux RND transporter periplasmic adaptor subunit</fullName>
    </submittedName>
</protein>
<gene>
    <name evidence="6" type="ORF">E1262_01990</name>
</gene>
<dbReference type="InterPro" id="IPR050465">
    <property type="entry name" value="UPF0194_transport"/>
</dbReference>
<dbReference type="OrthoDB" id="3268648at2"/>
<dbReference type="GO" id="GO:0030313">
    <property type="term" value="C:cell envelope"/>
    <property type="evidence" value="ECO:0007669"/>
    <property type="project" value="UniProtKB-SubCell"/>
</dbReference>
<organism evidence="6 7">
    <name type="scientific">Jiangella aurantiaca</name>
    <dbReference type="NCBI Taxonomy" id="2530373"/>
    <lineage>
        <taxon>Bacteria</taxon>
        <taxon>Bacillati</taxon>
        <taxon>Actinomycetota</taxon>
        <taxon>Actinomycetes</taxon>
        <taxon>Jiangellales</taxon>
        <taxon>Jiangellaceae</taxon>
        <taxon>Jiangella</taxon>
    </lineage>
</organism>
<sequence length="383" mass="39257">MSQDVMSRPEDVELDVDDRPRRRRLLWLAMALVVAGGAGASYWFAVRNDSSAPADASTSPAATADVTRETLTRAESLTGTLGYGTPLAVKAKGDGTVTGLAAQESAVSRGTELYRLDEQPVIAVIGSVPMYRELSPGTEGADVEMLEQNLAELGYDGFDVDDEYTWNTAQAVREWQDDIGAEKTGTVGPADVVVVPQAGRVDGIKVALGDTVTPDTEVLGITAADQIVSLEVDVADRGLVDVGTGVSVRLPGGQEAAGTVTSSTVVEDTSGEGDGGGGGGDDEDPGADDTITEVEVTLTDPVDEALIGAPVDVVVNVETREDVLVVPVNALLALAGGGFGLEVVRADGTTDIVPVETGMFANGKVEVSGADIAEGTVVGAAGR</sequence>
<evidence type="ECO:0000313" key="7">
    <source>
        <dbReference type="Proteomes" id="UP000295217"/>
    </source>
</evidence>
<dbReference type="GO" id="GO:0004553">
    <property type="term" value="F:hydrolase activity, hydrolyzing O-glycosyl compounds"/>
    <property type="evidence" value="ECO:0007669"/>
    <property type="project" value="InterPro"/>
</dbReference>
<evidence type="ECO:0000313" key="6">
    <source>
        <dbReference type="EMBL" id="TDD72653.1"/>
    </source>
</evidence>
<accession>A0A4R5AJ37</accession>
<comment type="subcellular location">
    <subcellularLocation>
        <location evidence="1">Cell envelope</location>
    </subcellularLocation>
</comment>
<dbReference type="PANTHER" id="PTHR32347">
    <property type="entry name" value="EFFLUX SYSTEM COMPONENT YKNX-RELATED"/>
    <property type="match status" value="1"/>
</dbReference>
<feature type="compositionally biased region" description="Low complexity" evidence="3">
    <location>
        <begin position="259"/>
        <end position="268"/>
    </location>
</feature>
<dbReference type="GO" id="GO:0005975">
    <property type="term" value="P:carbohydrate metabolic process"/>
    <property type="evidence" value="ECO:0007669"/>
    <property type="project" value="InterPro"/>
</dbReference>
<evidence type="ECO:0000256" key="1">
    <source>
        <dbReference type="ARBA" id="ARBA00004196"/>
    </source>
</evidence>
<comment type="caution">
    <text evidence="6">The sequence shown here is derived from an EMBL/GenBank/DDBJ whole genome shotgun (WGS) entry which is preliminary data.</text>
</comment>
<keyword evidence="4" id="KW-1133">Transmembrane helix</keyword>
<name>A0A4R5AJ37_9ACTN</name>
<dbReference type="Gene3D" id="2.40.420.20">
    <property type="match status" value="1"/>
</dbReference>
<proteinExistence type="predicted"/>
<dbReference type="Proteomes" id="UP000295217">
    <property type="component" value="Unassembled WGS sequence"/>
</dbReference>
<dbReference type="PROSITE" id="PS01095">
    <property type="entry name" value="GH18_1"/>
    <property type="match status" value="1"/>
</dbReference>
<keyword evidence="4" id="KW-0812">Transmembrane</keyword>
<dbReference type="AlphaFoldDB" id="A0A4R5AJ37"/>
<dbReference type="InterPro" id="IPR036366">
    <property type="entry name" value="PGBDSf"/>
</dbReference>
<feature type="region of interest" description="Disordered" evidence="3">
    <location>
        <begin position="253"/>
        <end position="288"/>
    </location>
</feature>
<dbReference type="EMBL" id="SMLB01000002">
    <property type="protein sequence ID" value="TDD72653.1"/>
    <property type="molecule type" value="Genomic_DNA"/>
</dbReference>
<dbReference type="Pfam" id="PF01471">
    <property type="entry name" value="PG_binding_1"/>
    <property type="match status" value="1"/>
</dbReference>
<feature type="transmembrane region" description="Helical" evidence="4">
    <location>
        <begin position="25"/>
        <end position="45"/>
    </location>
</feature>
<dbReference type="InterPro" id="IPR001579">
    <property type="entry name" value="Glyco_hydro_18_chit_AS"/>
</dbReference>
<reference evidence="6 7" key="1">
    <citation type="submission" date="2019-02" db="EMBL/GenBank/DDBJ databases">
        <title>Draft genome sequences of novel Actinobacteria.</title>
        <authorList>
            <person name="Sahin N."/>
            <person name="Ay H."/>
            <person name="Saygin H."/>
        </authorList>
    </citation>
    <scope>NUCLEOTIDE SEQUENCE [LARGE SCALE GENOMIC DNA]</scope>
    <source>
        <strain evidence="6 7">8K307</strain>
    </source>
</reference>
<dbReference type="InterPro" id="IPR006311">
    <property type="entry name" value="TAT_signal"/>
</dbReference>